<name>A0A1M5IPF2_9BACI</name>
<evidence type="ECO:0000313" key="2">
    <source>
        <dbReference type="EMBL" id="SHG30131.1"/>
    </source>
</evidence>
<sequence>MKKKLSKQPFPGHKSGSIRVLVKRGQREESVQLELNLFNDEDKSSN</sequence>
<protein>
    <submittedName>
        <fullName evidence="2">Uncharacterized protein</fullName>
    </submittedName>
</protein>
<feature type="region of interest" description="Disordered" evidence="1">
    <location>
        <begin position="1"/>
        <end position="23"/>
    </location>
</feature>
<proteinExistence type="predicted"/>
<dbReference type="STRING" id="930117.SAMN05216225_102524"/>
<organism evidence="2 3">
    <name type="scientific">Ornithinibacillus halophilus</name>
    <dbReference type="NCBI Taxonomy" id="930117"/>
    <lineage>
        <taxon>Bacteria</taxon>
        <taxon>Bacillati</taxon>
        <taxon>Bacillota</taxon>
        <taxon>Bacilli</taxon>
        <taxon>Bacillales</taxon>
        <taxon>Bacillaceae</taxon>
        <taxon>Ornithinibacillus</taxon>
    </lineage>
</organism>
<gene>
    <name evidence="2" type="ORF">SAMN05216225_102524</name>
</gene>
<accession>A0A1M5IPF2</accession>
<dbReference type="Proteomes" id="UP000183988">
    <property type="component" value="Unassembled WGS sequence"/>
</dbReference>
<dbReference type="RefSeq" id="WP_159431571.1">
    <property type="nucleotide sequence ID" value="NZ_FQVW01000025.1"/>
</dbReference>
<dbReference type="OrthoDB" id="9966947at2"/>
<reference evidence="2 3" key="1">
    <citation type="submission" date="2016-11" db="EMBL/GenBank/DDBJ databases">
        <authorList>
            <person name="Jaros S."/>
            <person name="Januszkiewicz K."/>
            <person name="Wedrychowicz H."/>
        </authorList>
    </citation>
    <scope>NUCLEOTIDE SEQUENCE [LARGE SCALE GENOMIC DNA]</scope>
    <source>
        <strain evidence="2 3">IBRC-M 10683</strain>
    </source>
</reference>
<dbReference type="AlphaFoldDB" id="A0A1M5IPF2"/>
<evidence type="ECO:0000313" key="3">
    <source>
        <dbReference type="Proteomes" id="UP000183988"/>
    </source>
</evidence>
<dbReference type="EMBL" id="FQVW01000025">
    <property type="protein sequence ID" value="SHG30131.1"/>
    <property type="molecule type" value="Genomic_DNA"/>
</dbReference>
<keyword evidence="3" id="KW-1185">Reference proteome</keyword>
<evidence type="ECO:0000256" key="1">
    <source>
        <dbReference type="SAM" id="MobiDB-lite"/>
    </source>
</evidence>